<sequence>MNELCRRCTARPAVGYDETGRAICAHCRASTAAARSAIGWLGAAATAAGLVVAGSLLYERISGDRGSGAQPLGDLAKRFRGGTPTLESFSRDLTELARSGKLDPVIGRDREIERVIAILSRRSKNNPVLVGEPGVGKTAIAEGLAQRIHAGNVPQALRGKRVLALTLGPLVAGTKYRGELEGRVKRILDELKRSSGEVILFIDELHALVGAGAAEGALDISSMIKPELARGELQCIGATTFAEYRKYIESDAALERRFQPVQVAEPSPEAARAILAGLRRRHEQHHRVLITDDALDAAVALSARYIADRFLPDKAIDLLDEAAASAALAAPPGATARVTRDEIAAIVTKWTGIPQNSIADDGANVLLALEARLDARVIGQSEATRKIAETLRRARAGLHDPRRPLGSFLFHGPSGVGKTELAKHLAAELFGSEEAIVRIDGGEFGEAHSIARLIGAPPGYAGHDAPGQLTEPVRRRPYSVVLFDEIEKAHPDVAALLLQLLGEGRITDAKGRTIDFRHALVILTLNGEREDLAMLLRPELLDRVDEIVAFAPLGNAEIEKIVALHVEALASRMGAREVRLEVAQLALAELAAEAMRTGNGARDVARTVQSRLGTPLAGAILAGRVTAGGTAQVTLRDGDYIVTAA</sequence>
<dbReference type="GO" id="GO:0005524">
    <property type="term" value="F:ATP binding"/>
    <property type="evidence" value="ECO:0007669"/>
    <property type="project" value="UniProtKB-KW"/>
</dbReference>
<dbReference type="InterPro" id="IPR041546">
    <property type="entry name" value="ClpA/ClpB_AAA_lid"/>
</dbReference>
<evidence type="ECO:0000259" key="7">
    <source>
        <dbReference type="SMART" id="SM01086"/>
    </source>
</evidence>
<keyword evidence="3" id="KW-0067">ATP-binding</keyword>
<dbReference type="InterPro" id="IPR003593">
    <property type="entry name" value="AAA+_ATPase"/>
</dbReference>
<dbReference type="InterPro" id="IPR027417">
    <property type="entry name" value="P-loop_NTPase"/>
</dbReference>
<dbReference type="CDD" id="cd00009">
    <property type="entry name" value="AAA"/>
    <property type="match status" value="1"/>
</dbReference>
<reference evidence="8" key="1">
    <citation type="submission" date="2009-10" db="EMBL/GenBank/DDBJ databases">
        <title>Diversity of trophic interactions inside an arsenic-rich microbial ecosystem.</title>
        <authorList>
            <person name="Bertin P.N."/>
            <person name="Heinrich-Salmeron A."/>
            <person name="Pelletier E."/>
            <person name="Goulhen-Chollet F."/>
            <person name="Arsene-Ploetze F."/>
            <person name="Gallien S."/>
            <person name="Calteau A."/>
            <person name="Vallenet D."/>
            <person name="Casiot C."/>
            <person name="Chane-Woon-Ming B."/>
            <person name="Giloteaux L."/>
            <person name="Barakat M."/>
            <person name="Bonnefoy V."/>
            <person name="Bruneel O."/>
            <person name="Chandler M."/>
            <person name="Cleiss J."/>
            <person name="Duran R."/>
            <person name="Elbaz-Poulichet F."/>
            <person name="Fonknechten N."/>
            <person name="Lauga B."/>
            <person name="Mornico D."/>
            <person name="Ortet P."/>
            <person name="Schaeffer C."/>
            <person name="Siguier P."/>
            <person name="Alexander Thil Smith A."/>
            <person name="Van Dorsselaer A."/>
            <person name="Weissenbach J."/>
            <person name="Medigue C."/>
            <person name="Le Paslier D."/>
        </authorList>
    </citation>
    <scope>NUCLEOTIDE SEQUENCE</scope>
</reference>
<dbReference type="SMART" id="SM01086">
    <property type="entry name" value="ClpB_D2-small"/>
    <property type="match status" value="1"/>
</dbReference>
<dbReference type="InterPro" id="IPR019489">
    <property type="entry name" value="Clp_ATPase_C"/>
</dbReference>
<dbReference type="Pfam" id="PF17871">
    <property type="entry name" value="AAA_lid_9"/>
    <property type="match status" value="1"/>
</dbReference>
<evidence type="ECO:0000256" key="1">
    <source>
        <dbReference type="ARBA" id="ARBA00022737"/>
    </source>
</evidence>
<dbReference type="EMBL" id="CABL01000019">
    <property type="protein sequence ID" value="CBH76279.1"/>
    <property type="molecule type" value="Genomic_DNA"/>
</dbReference>
<dbReference type="Gene3D" id="1.10.8.60">
    <property type="match status" value="1"/>
</dbReference>
<keyword evidence="5" id="KW-0812">Transmembrane</keyword>
<dbReference type="GO" id="GO:0034605">
    <property type="term" value="P:cellular response to heat"/>
    <property type="evidence" value="ECO:0007669"/>
    <property type="project" value="TreeGrafter"/>
</dbReference>
<feature type="domain" description="AAA+ ATPase" evidence="6">
    <location>
        <begin position="123"/>
        <end position="268"/>
    </location>
</feature>
<feature type="transmembrane region" description="Helical" evidence="5">
    <location>
        <begin position="38"/>
        <end position="58"/>
    </location>
</feature>
<name>E6PII9_9ZZZZ</name>
<protein>
    <submittedName>
        <fullName evidence="8">ATPase AAA-2</fullName>
    </submittedName>
</protein>
<evidence type="ECO:0000256" key="5">
    <source>
        <dbReference type="SAM" id="Phobius"/>
    </source>
</evidence>
<evidence type="ECO:0000259" key="6">
    <source>
        <dbReference type="SMART" id="SM00382"/>
    </source>
</evidence>
<feature type="domain" description="AAA+ ATPase" evidence="6">
    <location>
        <begin position="404"/>
        <end position="554"/>
    </location>
</feature>
<gene>
    <name evidence="8" type="ORF">CARN1_0759</name>
</gene>
<dbReference type="InterPro" id="IPR050130">
    <property type="entry name" value="ClpA_ClpB"/>
</dbReference>
<dbReference type="PANTHER" id="PTHR11638">
    <property type="entry name" value="ATP-DEPENDENT CLP PROTEASE"/>
    <property type="match status" value="1"/>
</dbReference>
<keyword evidence="1" id="KW-0677">Repeat</keyword>
<dbReference type="FunFam" id="3.40.50.300:FF:000010">
    <property type="entry name" value="Chaperone clpB 1, putative"/>
    <property type="match status" value="1"/>
</dbReference>
<evidence type="ECO:0000313" key="8">
    <source>
        <dbReference type="EMBL" id="CBH76279.1"/>
    </source>
</evidence>
<evidence type="ECO:0000256" key="4">
    <source>
        <dbReference type="ARBA" id="ARBA00023186"/>
    </source>
</evidence>
<comment type="caution">
    <text evidence="8">The sequence shown here is derived from an EMBL/GenBank/DDBJ whole genome shotgun (WGS) entry which is preliminary data.</text>
</comment>
<organism evidence="8">
    <name type="scientific">mine drainage metagenome</name>
    <dbReference type="NCBI Taxonomy" id="410659"/>
    <lineage>
        <taxon>unclassified sequences</taxon>
        <taxon>metagenomes</taxon>
        <taxon>ecological metagenomes</taxon>
    </lineage>
</organism>
<dbReference type="Pfam" id="PF07724">
    <property type="entry name" value="AAA_2"/>
    <property type="match status" value="1"/>
</dbReference>
<dbReference type="GO" id="GO:0005737">
    <property type="term" value="C:cytoplasm"/>
    <property type="evidence" value="ECO:0007669"/>
    <property type="project" value="TreeGrafter"/>
</dbReference>
<dbReference type="InterPro" id="IPR018368">
    <property type="entry name" value="ClpA/B_CS1"/>
</dbReference>
<dbReference type="GO" id="GO:0016887">
    <property type="term" value="F:ATP hydrolysis activity"/>
    <property type="evidence" value="ECO:0007669"/>
    <property type="project" value="InterPro"/>
</dbReference>
<accession>E6PII9</accession>
<dbReference type="Pfam" id="PF00004">
    <property type="entry name" value="AAA"/>
    <property type="match status" value="1"/>
</dbReference>
<dbReference type="PROSITE" id="PS00870">
    <property type="entry name" value="CLPAB_1"/>
    <property type="match status" value="1"/>
</dbReference>
<dbReference type="CDD" id="cd19499">
    <property type="entry name" value="RecA-like_ClpB_Hsp104-like"/>
    <property type="match status" value="1"/>
</dbReference>
<keyword evidence="5" id="KW-0472">Membrane</keyword>
<dbReference type="Gene3D" id="3.40.50.300">
    <property type="entry name" value="P-loop containing nucleotide triphosphate hydrolases"/>
    <property type="match status" value="3"/>
</dbReference>
<dbReference type="InterPro" id="IPR003959">
    <property type="entry name" value="ATPase_AAA_core"/>
</dbReference>
<dbReference type="PRINTS" id="PR00300">
    <property type="entry name" value="CLPPROTEASEA"/>
</dbReference>
<keyword evidence="4" id="KW-0143">Chaperone</keyword>
<dbReference type="Pfam" id="PF10431">
    <property type="entry name" value="ClpB_D2-small"/>
    <property type="match status" value="1"/>
</dbReference>
<keyword evidence="5" id="KW-1133">Transmembrane helix</keyword>
<evidence type="ECO:0000256" key="3">
    <source>
        <dbReference type="ARBA" id="ARBA00022840"/>
    </source>
</evidence>
<dbReference type="AlphaFoldDB" id="E6PII9"/>
<dbReference type="SMART" id="SM00382">
    <property type="entry name" value="AAA"/>
    <property type="match status" value="2"/>
</dbReference>
<evidence type="ECO:0000256" key="2">
    <source>
        <dbReference type="ARBA" id="ARBA00022741"/>
    </source>
</evidence>
<proteinExistence type="predicted"/>
<dbReference type="InterPro" id="IPR001270">
    <property type="entry name" value="ClpA/B"/>
</dbReference>
<feature type="domain" description="Clp ATPase C-terminal" evidence="7">
    <location>
        <begin position="553"/>
        <end position="642"/>
    </location>
</feature>
<dbReference type="SUPFAM" id="SSF52540">
    <property type="entry name" value="P-loop containing nucleoside triphosphate hydrolases"/>
    <property type="match status" value="2"/>
</dbReference>
<dbReference type="PANTHER" id="PTHR11638:SF18">
    <property type="entry name" value="HEAT SHOCK PROTEIN 104"/>
    <property type="match status" value="1"/>
</dbReference>
<keyword evidence="2" id="KW-0547">Nucleotide-binding</keyword>